<reference evidence="4" key="1">
    <citation type="submission" date="2022-03" db="EMBL/GenBank/DDBJ databases">
        <title>Bacterial whole genome sequence for Hymenobacter sp. DH14.</title>
        <authorList>
            <person name="Le V."/>
        </authorList>
    </citation>
    <scope>NUCLEOTIDE SEQUENCE</scope>
    <source>
        <strain evidence="4">DH14</strain>
    </source>
</reference>
<dbReference type="Proteomes" id="UP001139193">
    <property type="component" value="Unassembled WGS sequence"/>
</dbReference>
<dbReference type="PANTHER" id="PTHR30576:SF8">
    <property type="entry name" value="UNDECAPRENYL-PHOSPHATE GALACTOSE PHOSPHOTRANSFERASE"/>
    <property type="match status" value="1"/>
</dbReference>
<organism evidence="4 5">
    <name type="scientific">Hymenobacter cyanobacteriorum</name>
    <dbReference type="NCBI Taxonomy" id="2926463"/>
    <lineage>
        <taxon>Bacteria</taxon>
        <taxon>Pseudomonadati</taxon>
        <taxon>Bacteroidota</taxon>
        <taxon>Cytophagia</taxon>
        <taxon>Cytophagales</taxon>
        <taxon>Hymenobacteraceae</taxon>
        <taxon>Hymenobacter</taxon>
    </lineage>
</organism>
<proteinExistence type="inferred from homology"/>
<evidence type="ECO:0000256" key="2">
    <source>
        <dbReference type="SAM" id="Phobius"/>
    </source>
</evidence>
<accession>A0A9X2AJA7</accession>
<gene>
    <name evidence="4" type="ORF">MON38_19325</name>
</gene>
<dbReference type="EMBL" id="JALBGC010000005">
    <property type="protein sequence ID" value="MCI1189580.1"/>
    <property type="molecule type" value="Genomic_DNA"/>
</dbReference>
<comment type="caution">
    <text evidence="4">The sequence shown here is derived from an EMBL/GenBank/DDBJ whole genome shotgun (WGS) entry which is preliminary data.</text>
</comment>
<keyword evidence="2" id="KW-1133">Transmembrane helix</keyword>
<keyword evidence="2" id="KW-0812">Transmembrane</keyword>
<evidence type="ECO:0000256" key="1">
    <source>
        <dbReference type="ARBA" id="ARBA00006464"/>
    </source>
</evidence>
<protein>
    <submittedName>
        <fullName evidence="4">Sugar transferase</fullName>
    </submittedName>
</protein>
<dbReference type="AlphaFoldDB" id="A0A9X2AJA7"/>
<keyword evidence="2" id="KW-0472">Membrane</keyword>
<dbReference type="PANTHER" id="PTHR30576">
    <property type="entry name" value="COLANIC BIOSYNTHESIS UDP-GLUCOSE LIPID CARRIER TRANSFERASE"/>
    <property type="match status" value="1"/>
</dbReference>
<sequence length="221" mass="24706">MAEATQHSTLNIQNSFYARHGKRLLDLTLATPLLLLTLPLLAGAAALAAGQNRGRWLFRQMRPGWHGRLFTLYKLQTMTEARDATGQLLPDAQRLPPLGRWLRATSLDELPQLWNIVRGDLSLVGPRPLLPEYLPLYSPAQARRHEVRPGLTGWAQVNGRNAISWEEKFAFDVWYVEHLSFKLDLTILWRTAGRVLGARGINAPGEATTTAFRGSPPPISS</sequence>
<keyword evidence="5" id="KW-1185">Reference proteome</keyword>
<feature type="domain" description="Bacterial sugar transferase" evidence="3">
    <location>
        <begin position="22"/>
        <end position="196"/>
    </location>
</feature>
<comment type="similarity">
    <text evidence="1">Belongs to the bacterial sugar transferase family.</text>
</comment>
<feature type="transmembrane region" description="Helical" evidence="2">
    <location>
        <begin position="29"/>
        <end position="49"/>
    </location>
</feature>
<evidence type="ECO:0000313" key="4">
    <source>
        <dbReference type="EMBL" id="MCI1189580.1"/>
    </source>
</evidence>
<evidence type="ECO:0000313" key="5">
    <source>
        <dbReference type="Proteomes" id="UP001139193"/>
    </source>
</evidence>
<keyword evidence="4" id="KW-0808">Transferase</keyword>
<dbReference type="InterPro" id="IPR003362">
    <property type="entry name" value="Bact_transf"/>
</dbReference>
<dbReference type="Pfam" id="PF02397">
    <property type="entry name" value="Bac_transf"/>
    <property type="match status" value="1"/>
</dbReference>
<name>A0A9X2AJA7_9BACT</name>
<dbReference type="RefSeq" id="WP_241937806.1">
    <property type="nucleotide sequence ID" value="NZ_JALBGC010000005.1"/>
</dbReference>
<evidence type="ECO:0000259" key="3">
    <source>
        <dbReference type="Pfam" id="PF02397"/>
    </source>
</evidence>
<dbReference type="GO" id="GO:0016780">
    <property type="term" value="F:phosphotransferase activity, for other substituted phosphate groups"/>
    <property type="evidence" value="ECO:0007669"/>
    <property type="project" value="TreeGrafter"/>
</dbReference>